<evidence type="ECO:0000313" key="3">
    <source>
        <dbReference type="Proteomes" id="UP000700706"/>
    </source>
</evidence>
<dbReference type="Proteomes" id="UP000700706">
    <property type="component" value="Unassembled WGS sequence"/>
</dbReference>
<name>A0A952KH67_9PROT</name>
<keyword evidence="1" id="KW-0732">Signal</keyword>
<dbReference type="AlphaFoldDB" id="A0A952KH67"/>
<gene>
    <name evidence="2" type="ORF">JF625_09895</name>
</gene>
<proteinExistence type="predicted"/>
<reference evidence="2" key="1">
    <citation type="submission" date="2020-06" db="EMBL/GenBank/DDBJ databases">
        <title>Stable isotope informed genome-resolved metagenomics uncovers potential trophic interactions in rhizosphere soil.</title>
        <authorList>
            <person name="Starr E.P."/>
            <person name="Shi S."/>
            <person name="Blazewicz S.J."/>
            <person name="Koch B.J."/>
            <person name="Probst A.J."/>
            <person name="Hungate B.A."/>
            <person name="Pett-Ridge J."/>
            <person name="Firestone M.K."/>
            <person name="Banfield J.F."/>
        </authorList>
    </citation>
    <scope>NUCLEOTIDE SEQUENCE</scope>
    <source>
        <strain evidence="2">YM_69_17</strain>
    </source>
</reference>
<evidence type="ECO:0000256" key="1">
    <source>
        <dbReference type="SAM" id="SignalP"/>
    </source>
</evidence>
<accession>A0A952KH67</accession>
<feature type="signal peptide" evidence="1">
    <location>
        <begin position="1"/>
        <end position="33"/>
    </location>
</feature>
<feature type="chain" id="PRO_5038074369" evidence="1">
    <location>
        <begin position="34"/>
        <end position="128"/>
    </location>
</feature>
<sequence>MKMHNFFTRLAAGRVFRSVVLSAAIAFPVSATAATQQQCDVLKTLFRNSVDIEMTASKQITAIVQQRVTLSAAALALQLKYKIDKADLQGILDVAEQMGTSADALGNGFDARKKGFDDSIIVIRALCP</sequence>
<organism evidence="2 3">
    <name type="scientific">Inquilinus limosus</name>
    <dbReference type="NCBI Taxonomy" id="171674"/>
    <lineage>
        <taxon>Bacteria</taxon>
        <taxon>Pseudomonadati</taxon>
        <taxon>Pseudomonadota</taxon>
        <taxon>Alphaproteobacteria</taxon>
        <taxon>Rhodospirillales</taxon>
        <taxon>Rhodospirillaceae</taxon>
        <taxon>Inquilinus</taxon>
    </lineage>
</organism>
<comment type="caution">
    <text evidence="2">The sequence shown here is derived from an EMBL/GenBank/DDBJ whole genome shotgun (WGS) entry which is preliminary data.</text>
</comment>
<evidence type="ECO:0000313" key="2">
    <source>
        <dbReference type="EMBL" id="MBW8725451.1"/>
    </source>
</evidence>
<protein>
    <submittedName>
        <fullName evidence="2">Uncharacterized protein</fullName>
    </submittedName>
</protein>
<dbReference type="EMBL" id="JAEKLZ010000171">
    <property type="protein sequence ID" value="MBW8725451.1"/>
    <property type="molecule type" value="Genomic_DNA"/>
</dbReference>